<evidence type="ECO:0000313" key="4">
    <source>
        <dbReference type="Proteomes" id="UP001552594"/>
    </source>
</evidence>
<dbReference type="Gene3D" id="3.30.70.1060">
    <property type="entry name" value="Dimeric alpha+beta barrel"/>
    <property type="match status" value="1"/>
</dbReference>
<dbReference type="Pfam" id="PF03795">
    <property type="entry name" value="YCII"/>
    <property type="match status" value="1"/>
</dbReference>
<organism evidence="3 4">
    <name type="scientific">Streptomyces orinoci</name>
    <name type="common">Streptoverticillium orinoci</name>
    <dbReference type="NCBI Taxonomy" id="67339"/>
    <lineage>
        <taxon>Bacteria</taxon>
        <taxon>Bacillati</taxon>
        <taxon>Actinomycetota</taxon>
        <taxon>Actinomycetes</taxon>
        <taxon>Kitasatosporales</taxon>
        <taxon>Streptomycetaceae</taxon>
        <taxon>Streptomyces</taxon>
    </lineage>
</organism>
<feature type="domain" description="YCII-related" evidence="2">
    <location>
        <begin position="1"/>
        <end position="81"/>
    </location>
</feature>
<dbReference type="PANTHER" id="PTHR37828">
    <property type="entry name" value="GSR2449 PROTEIN"/>
    <property type="match status" value="1"/>
</dbReference>
<dbReference type="EMBL" id="JBFAUK010000011">
    <property type="protein sequence ID" value="MEV5507987.1"/>
    <property type="molecule type" value="Genomic_DNA"/>
</dbReference>
<name>A0ABV3JZU9_STRON</name>
<dbReference type="SUPFAM" id="SSF54909">
    <property type="entry name" value="Dimeric alpha+beta barrel"/>
    <property type="match status" value="1"/>
</dbReference>
<dbReference type="InterPro" id="IPR005545">
    <property type="entry name" value="YCII"/>
</dbReference>
<dbReference type="InterPro" id="IPR011008">
    <property type="entry name" value="Dimeric_a/b-barrel"/>
</dbReference>
<sequence length="94" mass="10385">MFFVLLTYQVPLDHIDALLEAHYAHVDRHFAKGTFILAARRRPRTGGAFVARGVGREELEAILAEDPFISSGAASYELFELQPTRSALTEIPAG</sequence>
<evidence type="ECO:0000259" key="2">
    <source>
        <dbReference type="Pfam" id="PF03795"/>
    </source>
</evidence>
<accession>A0ABV3JZU9</accession>
<gene>
    <name evidence="3" type="ORF">AB0L16_16135</name>
</gene>
<protein>
    <submittedName>
        <fullName evidence="3">YciI family protein</fullName>
    </submittedName>
</protein>
<proteinExistence type="inferred from homology"/>
<keyword evidence="4" id="KW-1185">Reference proteome</keyword>
<dbReference type="Proteomes" id="UP001552594">
    <property type="component" value="Unassembled WGS sequence"/>
</dbReference>
<dbReference type="PANTHER" id="PTHR37828:SF1">
    <property type="entry name" value="YCII-RELATED DOMAIN-CONTAINING PROTEIN"/>
    <property type="match status" value="1"/>
</dbReference>
<dbReference type="RefSeq" id="WP_109280178.1">
    <property type="nucleotide sequence ID" value="NZ_JBFAUK010000011.1"/>
</dbReference>
<evidence type="ECO:0000256" key="1">
    <source>
        <dbReference type="ARBA" id="ARBA00007689"/>
    </source>
</evidence>
<comment type="caution">
    <text evidence="3">The sequence shown here is derived from an EMBL/GenBank/DDBJ whole genome shotgun (WGS) entry which is preliminary data.</text>
</comment>
<reference evidence="3 4" key="1">
    <citation type="submission" date="2024-06" db="EMBL/GenBank/DDBJ databases">
        <title>The Natural Products Discovery Center: Release of the First 8490 Sequenced Strains for Exploring Actinobacteria Biosynthetic Diversity.</title>
        <authorList>
            <person name="Kalkreuter E."/>
            <person name="Kautsar S.A."/>
            <person name="Yang D."/>
            <person name="Bader C.D."/>
            <person name="Teijaro C.N."/>
            <person name="Fluegel L."/>
            <person name="Davis C.M."/>
            <person name="Simpson J.R."/>
            <person name="Lauterbach L."/>
            <person name="Steele A.D."/>
            <person name="Gui C."/>
            <person name="Meng S."/>
            <person name="Li G."/>
            <person name="Viehrig K."/>
            <person name="Ye F."/>
            <person name="Su P."/>
            <person name="Kiefer A.F."/>
            <person name="Nichols A."/>
            <person name="Cepeda A.J."/>
            <person name="Yan W."/>
            <person name="Fan B."/>
            <person name="Jiang Y."/>
            <person name="Adhikari A."/>
            <person name="Zheng C.-J."/>
            <person name="Schuster L."/>
            <person name="Cowan T.M."/>
            <person name="Smanski M.J."/>
            <person name="Chevrette M.G."/>
            <person name="De Carvalho L.P.S."/>
            <person name="Shen B."/>
        </authorList>
    </citation>
    <scope>NUCLEOTIDE SEQUENCE [LARGE SCALE GENOMIC DNA]</scope>
    <source>
        <strain evidence="3 4">NPDC052347</strain>
    </source>
</reference>
<evidence type="ECO:0000313" key="3">
    <source>
        <dbReference type="EMBL" id="MEV5507987.1"/>
    </source>
</evidence>
<comment type="similarity">
    <text evidence="1">Belongs to the YciI family.</text>
</comment>